<name>A0ABV7HGM5_9GAMM</name>
<proteinExistence type="predicted"/>
<dbReference type="InterPro" id="IPR010488">
    <property type="entry name" value="Zeta_toxin_domain"/>
</dbReference>
<protein>
    <submittedName>
        <fullName evidence="4">Zeta toxin family protein</fullName>
    </submittedName>
</protein>
<feature type="domain" description="Zeta toxin" evidence="3">
    <location>
        <begin position="3"/>
        <end position="158"/>
    </location>
</feature>
<evidence type="ECO:0000256" key="1">
    <source>
        <dbReference type="ARBA" id="ARBA00022741"/>
    </source>
</evidence>
<keyword evidence="5" id="KW-1185">Reference proteome</keyword>
<dbReference type="InterPro" id="IPR027417">
    <property type="entry name" value="P-loop_NTPase"/>
</dbReference>
<dbReference type="Pfam" id="PF06414">
    <property type="entry name" value="Zeta_toxin"/>
    <property type="match status" value="1"/>
</dbReference>
<dbReference type="Proteomes" id="UP001595476">
    <property type="component" value="Unassembled WGS sequence"/>
</dbReference>
<reference evidence="5" key="1">
    <citation type="journal article" date="2019" name="Int. J. Syst. Evol. Microbiol.">
        <title>The Global Catalogue of Microorganisms (GCM) 10K type strain sequencing project: providing services to taxonomists for standard genome sequencing and annotation.</title>
        <authorList>
            <consortium name="The Broad Institute Genomics Platform"/>
            <consortium name="The Broad Institute Genome Sequencing Center for Infectious Disease"/>
            <person name="Wu L."/>
            <person name="Ma J."/>
        </authorList>
    </citation>
    <scope>NUCLEOTIDE SEQUENCE [LARGE SCALE GENOMIC DNA]</scope>
    <source>
        <strain evidence="5">KCTC 52438</strain>
    </source>
</reference>
<organism evidence="4 5">
    <name type="scientific">Litoribrevibacter euphylliae</name>
    <dbReference type="NCBI Taxonomy" id="1834034"/>
    <lineage>
        <taxon>Bacteria</taxon>
        <taxon>Pseudomonadati</taxon>
        <taxon>Pseudomonadota</taxon>
        <taxon>Gammaproteobacteria</taxon>
        <taxon>Oceanospirillales</taxon>
        <taxon>Oceanospirillaceae</taxon>
        <taxon>Litoribrevibacter</taxon>
    </lineage>
</organism>
<comment type="caution">
    <text evidence="4">The sequence shown here is derived from an EMBL/GenBank/DDBJ whole genome shotgun (WGS) entry which is preliminary data.</text>
</comment>
<keyword evidence="1" id="KW-0547">Nucleotide-binding</keyword>
<dbReference type="Gene3D" id="3.40.50.300">
    <property type="entry name" value="P-loop containing nucleotide triphosphate hydrolases"/>
    <property type="match status" value="1"/>
</dbReference>
<evidence type="ECO:0000313" key="5">
    <source>
        <dbReference type="Proteomes" id="UP001595476"/>
    </source>
</evidence>
<evidence type="ECO:0000259" key="3">
    <source>
        <dbReference type="Pfam" id="PF06414"/>
    </source>
</evidence>
<dbReference type="SUPFAM" id="SSF52540">
    <property type="entry name" value="P-loop containing nucleoside triphosphate hydrolases"/>
    <property type="match status" value="1"/>
</dbReference>
<dbReference type="RefSeq" id="WP_386721172.1">
    <property type="nucleotide sequence ID" value="NZ_JBHRSZ010000004.1"/>
</dbReference>
<dbReference type="EMBL" id="JBHRSZ010000004">
    <property type="protein sequence ID" value="MFC3151776.1"/>
    <property type="molecule type" value="Genomic_DNA"/>
</dbReference>
<accession>A0ABV7HGM5</accession>
<keyword evidence="2" id="KW-0067">ATP-binding</keyword>
<dbReference type="PANTHER" id="PTHR39206">
    <property type="entry name" value="SLL8004 PROTEIN"/>
    <property type="match status" value="1"/>
</dbReference>
<sequence>MNRKQLWLLAGGNGAGKSTFYHNFLAPLGMPFVNADIIAKDFFPDDPEQNSYRASQLAEQMREKLILKGKTFCFETVFSHVSKIDFIGKAKALGYEVILVFIHVESSGLNKARVSQRVAEGGHNVPNDKIESRIPRVLENVKTAIPLCDQVRVLDNSSCNDPFQTLAIVNGNQIESIISDAPNWLSTLLSDQH</sequence>
<evidence type="ECO:0000256" key="2">
    <source>
        <dbReference type="ARBA" id="ARBA00022840"/>
    </source>
</evidence>
<dbReference type="PANTHER" id="PTHR39206:SF1">
    <property type="entry name" value="SLL8004 PROTEIN"/>
    <property type="match status" value="1"/>
</dbReference>
<evidence type="ECO:0000313" key="4">
    <source>
        <dbReference type="EMBL" id="MFC3151776.1"/>
    </source>
</evidence>
<gene>
    <name evidence="4" type="ORF">ACFOEK_12120</name>
</gene>